<dbReference type="RefSeq" id="WP_260996503.1">
    <property type="nucleotide sequence ID" value="NZ_CP054475.1"/>
</dbReference>
<accession>A0ABY6A9Q3</accession>
<sequence length="488" mass="53521">MGSEWRKVKLEEVASEITVGYVGSMTSEYIESGVPFLRSKNVDPFTVNLDDIKYISPEFNERLKKSALAPGDVVIVRTGKPGTCAVIPQWLENANCSDLVIVRCGPEINNRFLAYYVNTVASSHVNAHLVGAVQQHFNVGSAKLMELSLPPLEIQDKIVSILAALDNKIALNRQINTTLESMARALFKSWFVDFDPVIDNALAAGHEIPDALQTRAQARAAKREALRQQTNKTANETTGATDAASSEQALPETDLSDQRLPSEIQQRFPDRFVFTEEMGWVPEGWEVKTIGDVIETTGGGTPSTKNPDFWEGGVHPFCTPKDMSQLTSWVLMDTERHLTDDGVNKISSGQLPKGTVLMSSRAPIGYLAISDVPVSVNQGVIALLPNTVFGPLYLLNWLHANLGAIMDRANGSTFLEISKKNFRPIPFLIPSDDVAKAFNEQAKAIQQKLLLLAEETVSLTNLRDSLLPKLLSGQVTIPDAEQQLAEVL</sequence>
<feature type="domain" description="Type I restriction modification DNA specificity" evidence="5">
    <location>
        <begin position="282"/>
        <end position="433"/>
    </location>
</feature>
<dbReference type="Proteomes" id="UP001065322">
    <property type="component" value="Chromosome"/>
</dbReference>
<proteinExistence type="inferred from homology"/>
<dbReference type="SUPFAM" id="SSF116734">
    <property type="entry name" value="DNA methylase specificity domain"/>
    <property type="match status" value="2"/>
</dbReference>
<dbReference type="Gene3D" id="3.90.220.20">
    <property type="entry name" value="DNA methylase specificity domains"/>
    <property type="match status" value="2"/>
</dbReference>
<comment type="similarity">
    <text evidence="1">Belongs to the type-I restriction system S methylase family.</text>
</comment>
<dbReference type="PANTHER" id="PTHR30408:SF13">
    <property type="entry name" value="TYPE I RESTRICTION ENZYME HINDI SPECIFICITY SUBUNIT"/>
    <property type="match status" value="1"/>
</dbReference>
<organism evidence="6 7">
    <name type="scientific">Thalassolituus hydrocarboniclasticus</name>
    <dbReference type="NCBI Taxonomy" id="2742796"/>
    <lineage>
        <taxon>Bacteria</taxon>
        <taxon>Pseudomonadati</taxon>
        <taxon>Pseudomonadota</taxon>
        <taxon>Gammaproteobacteria</taxon>
        <taxon>Oceanospirillales</taxon>
        <taxon>Oceanospirillaceae</taxon>
        <taxon>Thalassolituus</taxon>
    </lineage>
</organism>
<keyword evidence="3" id="KW-0238">DNA-binding</keyword>
<protein>
    <submittedName>
        <fullName evidence="6">Restriction endonuclease subunit S</fullName>
    </submittedName>
</protein>
<evidence type="ECO:0000313" key="6">
    <source>
        <dbReference type="EMBL" id="UXD87721.1"/>
    </source>
</evidence>
<feature type="region of interest" description="Disordered" evidence="4">
    <location>
        <begin position="215"/>
        <end position="262"/>
    </location>
</feature>
<evidence type="ECO:0000256" key="1">
    <source>
        <dbReference type="ARBA" id="ARBA00010923"/>
    </source>
</evidence>
<dbReference type="InterPro" id="IPR000055">
    <property type="entry name" value="Restrct_endonuc_typeI_TRD"/>
</dbReference>
<feature type="compositionally biased region" description="Polar residues" evidence="4">
    <location>
        <begin position="227"/>
        <end position="248"/>
    </location>
</feature>
<evidence type="ECO:0000256" key="4">
    <source>
        <dbReference type="SAM" id="MobiDB-lite"/>
    </source>
</evidence>
<keyword evidence="2" id="KW-0680">Restriction system</keyword>
<feature type="domain" description="Type I restriction modification DNA specificity" evidence="5">
    <location>
        <begin position="3"/>
        <end position="180"/>
    </location>
</feature>
<dbReference type="GO" id="GO:0004519">
    <property type="term" value="F:endonuclease activity"/>
    <property type="evidence" value="ECO:0007669"/>
    <property type="project" value="UniProtKB-KW"/>
</dbReference>
<evidence type="ECO:0000256" key="3">
    <source>
        <dbReference type="ARBA" id="ARBA00023125"/>
    </source>
</evidence>
<dbReference type="InterPro" id="IPR044946">
    <property type="entry name" value="Restrct_endonuc_typeI_TRD_sf"/>
</dbReference>
<dbReference type="CDD" id="cd17246">
    <property type="entry name" value="RMtype1_S_SonII-TRD2-CR2_like"/>
    <property type="match status" value="1"/>
</dbReference>
<dbReference type="EMBL" id="CP054475">
    <property type="protein sequence ID" value="UXD87721.1"/>
    <property type="molecule type" value="Genomic_DNA"/>
</dbReference>
<name>A0ABY6A9Q3_9GAMM</name>
<dbReference type="InterPro" id="IPR052021">
    <property type="entry name" value="Type-I_RS_S_subunit"/>
</dbReference>
<dbReference type="Pfam" id="PF01420">
    <property type="entry name" value="Methylase_S"/>
    <property type="match status" value="2"/>
</dbReference>
<gene>
    <name evidence="6" type="ORF">HUF19_09875</name>
</gene>
<evidence type="ECO:0000313" key="7">
    <source>
        <dbReference type="Proteomes" id="UP001065322"/>
    </source>
</evidence>
<keyword evidence="7" id="KW-1185">Reference proteome</keyword>
<dbReference type="CDD" id="cd17273">
    <property type="entry name" value="RMtype1_S_EcoJA69PI-TRD1-CR1_like"/>
    <property type="match status" value="1"/>
</dbReference>
<keyword evidence="6" id="KW-0378">Hydrolase</keyword>
<keyword evidence="6" id="KW-0255">Endonuclease</keyword>
<dbReference type="PANTHER" id="PTHR30408">
    <property type="entry name" value="TYPE-1 RESTRICTION ENZYME ECOKI SPECIFICITY PROTEIN"/>
    <property type="match status" value="1"/>
</dbReference>
<evidence type="ECO:0000259" key="5">
    <source>
        <dbReference type="Pfam" id="PF01420"/>
    </source>
</evidence>
<evidence type="ECO:0000256" key="2">
    <source>
        <dbReference type="ARBA" id="ARBA00022747"/>
    </source>
</evidence>
<keyword evidence="6" id="KW-0540">Nuclease</keyword>
<reference evidence="7" key="1">
    <citation type="submission" date="2020-06" db="EMBL/GenBank/DDBJ databases">
        <title>Thalassolituus marinus alknpb1M-1, a hydrocarbon-degrading bacterium isolated from the deep-sea overlying water using an in-situ strategy from the South China Sea basin.</title>
        <authorList>
            <person name="Dong C."/>
            <person name="Chen Y."/>
            <person name="Shao Z."/>
        </authorList>
    </citation>
    <scope>NUCLEOTIDE SEQUENCE [LARGE SCALE GENOMIC DNA]</scope>
    <source>
        <strain evidence="7">alknpb1M-1</strain>
    </source>
</reference>